<name>Q4RAA1_TETNG</name>
<protein>
    <submittedName>
        <fullName evidence="1">(spotted green pufferfish) hypothetical protein</fullName>
    </submittedName>
</protein>
<dbReference type="GO" id="GO:0005886">
    <property type="term" value="C:plasma membrane"/>
    <property type="evidence" value="ECO:0007669"/>
    <property type="project" value="TreeGrafter"/>
</dbReference>
<feature type="non-terminal residue" evidence="1">
    <location>
        <position position="81"/>
    </location>
</feature>
<dbReference type="KEGG" id="tng:GSTEN00038135G001"/>
<reference evidence="1" key="1">
    <citation type="journal article" date="2004" name="Nature">
        <title>Genome duplication in the teleost fish Tetraodon nigroviridis reveals the early vertebrate proto-karyotype.</title>
        <authorList>
            <person name="Jaillon O."/>
            <person name="Aury J.-M."/>
            <person name="Brunet F."/>
            <person name="Petit J.-L."/>
            <person name="Stange-Thomann N."/>
            <person name="Mauceli E."/>
            <person name="Bouneau L."/>
            <person name="Fischer C."/>
            <person name="Ozouf-Costaz C."/>
            <person name="Bernot A."/>
            <person name="Nicaud S."/>
            <person name="Jaffe D."/>
            <person name="Fisher S."/>
            <person name="Lutfalla G."/>
            <person name="Dossat C."/>
            <person name="Segurens B."/>
            <person name="Dasilva C."/>
            <person name="Salanoubat M."/>
            <person name="Levy M."/>
            <person name="Boudet N."/>
            <person name="Castellano S."/>
            <person name="Anthouard V."/>
            <person name="Jubin C."/>
            <person name="Castelli V."/>
            <person name="Katinka M."/>
            <person name="Vacherie B."/>
            <person name="Biemont C."/>
            <person name="Skalli Z."/>
            <person name="Cattolico L."/>
            <person name="Poulain J."/>
            <person name="De Berardinis V."/>
            <person name="Cruaud C."/>
            <person name="Duprat S."/>
            <person name="Brottier P."/>
            <person name="Coutanceau J.-P."/>
            <person name="Gouzy J."/>
            <person name="Parra G."/>
            <person name="Lardier G."/>
            <person name="Chapple C."/>
            <person name="McKernan K.J."/>
            <person name="McEwan P."/>
            <person name="Bosak S."/>
            <person name="Kellis M."/>
            <person name="Volff J.-N."/>
            <person name="Guigo R."/>
            <person name="Zody M.C."/>
            <person name="Mesirov J."/>
            <person name="Lindblad-Toh K."/>
            <person name="Birren B."/>
            <person name="Nusbaum C."/>
            <person name="Kahn D."/>
            <person name="Robinson-Rechavi M."/>
            <person name="Laudet V."/>
            <person name="Schachter V."/>
            <person name="Quetier F."/>
            <person name="Saurin W."/>
            <person name="Scarpelli C."/>
            <person name="Wincker P."/>
            <person name="Lander E.S."/>
            <person name="Weissenbach J."/>
            <person name="Roest Crollius H."/>
        </authorList>
    </citation>
    <scope>NUCLEOTIDE SEQUENCE [LARGE SCALE GENOMIC DNA]</scope>
</reference>
<proteinExistence type="predicted"/>
<dbReference type="InterPro" id="IPR051832">
    <property type="entry name" value="mTOR-Rac_regulators"/>
</dbReference>
<sequence length="81" mass="9341">VLEKSEFKDDSQFFRFYADEEMEGTGSKSKQLQRNDFKLIENILAKSLVIHPEEEDYGFEIEEKNKAIVVKSVTRGSHAEG</sequence>
<dbReference type="GO" id="GO:0005096">
    <property type="term" value="F:GTPase activator activity"/>
    <property type="evidence" value="ECO:0007669"/>
    <property type="project" value="TreeGrafter"/>
</dbReference>
<dbReference type="GO" id="GO:0023051">
    <property type="term" value="P:regulation of signaling"/>
    <property type="evidence" value="ECO:0007669"/>
    <property type="project" value="TreeGrafter"/>
</dbReference>
<gene>
    <name evidence="1" type="ORF">GSTENG00038135001</name>
</gene>
<organism evidence="1">
    <name type="scientific">Tetraodon nigroviridis</name>
    <name type="common">Spotted green pufferfish</name>
    <name type="synonym">Chelonodon nigroviridis</name>
    <dbReference type="NCBI Taxonomy" id="99883"/>
    <lineage>
        <taxon>Eukaryota</taxon>
        <taxon>Metazoa</taxon>
        <taxon>Chordata</taxon>
        <taxon>Craniata</taxon>
        <taxon>Vertebrata</taxon>
        <taxon>Euteleostomi</taxon>
        <taxon>Actinopterygii</taxon>
        <taxon>Neopterygii</taxon>
        <taxon>Teleostei</taxon>
        <taxon>Neoteleostei</taxon>
        <taxon>Acanthomorphata</taxon>
        <taxon>Eupercaria</taxon>
        <taxon>Tetraodontiformes</taxon>
        <taxon>Tetradontoidea</taxon>
        <taxon>Tetraodontidae</taxon>
        <taxon>Tetraodon</taxon>
    </lineage>
</organism>
<feature type="non-terminal residue" evidence="1">
    <location>
        <position position="1"/>
    </location>
</feature>
<dbReference type="GO" id="GO:0007186">
    <property type="term" value="P:G protein-coupled receptor signaling pathway"/>
    <property type="evidence" value="ECO:0007669"/>
    <property type="project" value="TreeGrafter"/>
</dbReference>
<dbReference type="EMBL" id="CAAE01024177">
    <property type="protein sequence ID" value="CAG14682.1"/>
    <property type="molecule type" value="Genomic_DNA"/>
</dbReference>
<dbReference type="PANTHER" id="PTHR22829:SF6">
    <property type="entry name" value="PHOSPHATIDYLINOSITOL 3,4,5-TRISPHOSPHATE-DEPENDENT RAC EXCHANGER 1 PROTEIN"/>
    <property type="match status" value="1"/>
</dbReference>
<dbReference type="AlphaFoldDB" id="Q4RAA1"/>
<dbReference type="Gene3D" id="2.30.42.10">
    <property type="match status" value="1"/>
</dbReference>
<comment type="caution">
    <text evidence="1">The sequence shown here is derived from an EMBL/GenBank/DDBJ whole genome shotgun (WGS) entry which is preliminary data.</text>
</comment>
<dbReference type="InterPro" id="IPR036034">
    <property type="entry name" value="PDZ_sf"/>
</dbReference>
<accession>Q4RAA1</accession>
<dbReference type="GO" id="GO:0005085">
    <property type="term" value="F:guanyl-nucleotide exchange factor activity"/>
    <property type="evidence" value="ECO:0007669"/>
    <property type="project" value="TreeGrafter"/>
</dbReference>
<dbReference type="OrthoDB" id="660555at2759"/>
<reference evidence="1" key="2">
    <citation type="submission" date="2004-02" db="EMBL/GenBank/DDBJ databases">
        <authorList>
            <consortium name="Genoscope"/>
            <consortium name="Whitehead Institute Centre for Genome Research"/>
        </authorList>
    </citation>
    <scope>NUCLEOTIDE SEQUENCE</scope>
</reference>
<evidence type="ECO:0000313" key="1">
    <source>
        <dbReference type="EMBL" id="CAG14682.1"/>
    </source>
</evidence>
<dbReference type="PANTHER" id="PTHR22829">
    <property type="entry name" value="DEP DOMAIN PROTEIN"/>
    <property type="match status" value="1"/>
</dbReference>